<proteinExistence type="predicted"/>
<accession>A0ABP0J813</accession>
<organism evidence="2 3">
    <name type="scientific">Durusdinium trenchii</name>
    <dbReference type="NCBI Taxonomy" id="1381693"/>
    <lineage>
        <taxon>Eukaryota</taxon>
        <taxon>Sar</taxon>
        <taxon>Alveolata</taxon>
        <taxon>Dinophyceae</taxon>
        <taxon>Suessiales</taxon>
        <taxon>Symbiodiniaceae</taxon>
        <taxon>Durusdinium</taxon>
    </lineage>
</organism>
<evidence type="ECO:0000313" key="2">
    <source>
        <dbReference type="EMBL" id="CAK9010497.1"/>
    </source>
</evidence>
<evidence type="ECO:0000256" key="1">
    <source>
        <dbReference type="SAM" id="MobiDB-lite"/>
    </source>
</evidence>
<dbReference type="Proteomes" id="UP001642484">
    <property type="component" value="Unassembled WGS sequence"/>
</dbReference>
<feature type="region of interest" description="Disordered" evidence="1">
    <location>
        <begin position="62"/>
        <end position="86"/>
    </location>
</feature>
<gene>
    <name evidence="2" type="ORF">CCMP2556_LOCUS10088</name>
</gene>
<reference evidence="2 3" key="1">
    <citation type="submission" date="2024-02" db="EMBL/GenBank/DDBJ databases">
        <authorList>
            <person name="Chen Y."/>
            <person name="Shah S."/>
            <person name="Dougan E. K."/>
            <person name="Thang M."/>
            <person name="Chan C."/>
        </authorList>
    </citation>
    <scope>NUCLEOTIDE SEQUENCE [LARGE SCALE GENOMIC DNA]</scope>
</reference>
<protein>
    <submittedName>
        <fullName evidence="2">Uncharacterized protein</fullName>
    </submittedName>
</protein>
<comment type="caution">
    <text evidence="2">The sequence shown here is derived from an EMBL/GenBank/DDBJ whole genome shotgun (WGS) entry which is preliminary data.</text>
</comment>
<evidence type="ECO:0000313" key="3">
    <source>
        <dbReference type="Proteomes" id="UP001642484"/>
    </source>
</evidence>
<keyword evidence="3" id="KW-1185">Reference proteome</keyword>
<name>A0ABP0J813_9DINO</name>
<dbReference type="EMBL" id="CAXAMN010004669">
    <property type="protein sequence ID" value="CAK9010497.1"/>
    <property type="molecule type" value="Genomic_DNA"/>
</dbReference>
<sequence>MTCLLRFLKFMENKSWKIEKRGPLYARPFQYLKGNMEIVENGVTIRPDHEHIKELAQVTKVEGRKPRTTPGDGNFTKLKKDDEPMPADQVTQYRNAVGKLLYIATDRPDVQFVWLRAKLHRCSG</sequence>